<accession>A0A7D7LZC3</accession>
<organism evidence="3 4">
    <name type="scientific">Gordonia jinghuaiqii</name>
    <dbReference type="NCBI Taxonomy" id="2758710"/>
    <lineage>
        <taxon>Bacteria</taxon>
        <taxon>Bacillati</taxon>
        <taxon>Actinomycetota</taxon>
        <taxon>Actinomycetes</taxon>
        <taxon>Mycobacteriales</taxon>
        <taxon>Gordoniaceae</taxon>
        <taxon>Gordonia</taxon>
    </lineage>
</organism>
<feature type="transmembrane region" description="Helical" evidence="2">
    <location>
        <begin position="66"/>
        <end position="83"/>
    </location>
</feature>
<name>A0A7D7LZC3_9ACTN</name>
<dbReference type="AlphaFoldDB" id="A0A7D7LZC3"/>
<keyword evidence="2" id="KW-0472">Membrane</keyword>
<feature type="region of interest" description="Disordered" evidence="1">
    <location>
        <begin position="1"/>
        <end position="21"/>
    </location>
</feature>
<dbReference type="EMBL" id="CP059491">
    <property type="protein sequence ID" value="QMT03518.1"/>
    <property type="molecule type" value="Genomic_DNA"/>
</dbReference>
<evidence type="ECO:0000313" key="4">
    <source>
        <dbReference type="Proteomes" id="UP000515663"/>
    </source>
</evidence>
<evidence type="ECO:0000313" key="3">
    <source>
        <dbReference type="EMBL" id="QMT03518.1"/>
    </source>
</evidence>
<evidence type="ECO:0000256" key="1">
    <source>
        <dbReference type="SAM" id="MobiDB-lite"/>
    </source>
</evidence>
<proteinExistence type="predicted"/>
<keyword evidence="4" id="KW-1185">Reference proteome</keyword>
<dbReference type="InterPro" id="IPR021443">
    <property type="entry name" value="DUF3093"/>
</dbReference>
<dbReference type="Pfam" id="PF11292">
    <property type="entry name" value="DUF3093"/>
    <property type="match status" value="1"/>
</dbReference>
<evidence type="ECO:0000256" key="2">
    <source>
        <dbReference type="SAM" id="Phobius"/>
    </source>
</evidence>
<reference evidence="4" key="1">
    <citation type="submission" date="2020-07" db="EMBL/GenBank/DDBJ databases">
        <title>novel species isolated from the respiratory tract of Marmot.</title>
        <authorList>
            <person name="Zhang G."/>
        </authorList>
    </citation>
    <scope>NUCLEOTIDE SEQUENCE [LARGE SCALE GENOMIC DNA]</scope>
    <source>
        <strain evidence="4">686</strain>
    </source>
</reference>
<dbReference type="KEGG" id="gji:H1R19_10795"/>
<feature type="compositionally biased region" description="Polar residues" evidence="1">
    <location>
        <begin position="1"/>
        <end position="12"/>
    </location>
</feature>
<gene>
    <name evidence="3" type="ORF">H1R19_10795</name>
</gene>
<keyword evidence="2" id="KW-0812">Transmembrane</keyword>
<dbReference type="RefSeq" id="WP_188329144.1">
    <property type="nucleotide sequence ID" value="NZ_CP059491.1"/>
</dbReference>
<sequence length="184" mass="19835">MTAPQSPDNPGGTSDGRDAGVASSTGNLFDEQLFVPWWWWLAGAVVTGVVGYEIQLSARNSPWSIAGYIATGVLCALMLWSMGRTRIRVTADRELHAHRAVLPRSVMARGASVPATAKSAALGRQLDPAAYLVHRAWVKTMVLIVLDDPDDPTPYWLVSTRRPAELLAALDLTDAAADRPEKSA</sequence>
<dbReference type="Proteomes" id="UP000515663">
    <property type="component" value="Chromosome"/>
</dbReference>
<feature type="transmembrane region" description="Helical" evidence="2">
    <location>
        <begin position="37"/>
        <end position="54"/>
    </location>
</feature>
<protein>
    <submittedName>
        <fullName evidence="3">DUF3093 domain-containing protein</fullName>
    </submittedName>
</protein>
<keyword evidence="2" id="KW-1133">Transmembrane helix</keyword>